<name>A0A378JGQ3_9GAMM</name>
<dbReference type="Pfam" id="PF08755">
    <property type="entry name" value="YccV-like"/>
    <property type="match status" value="1"/>
</dbReference>
<reference evidence="3 4" key="1">
    <citation type="submission" date="2018-06" db="EMBL/GenBank/DDBJ databases">
        <authorList>
            <consortium name="Pathogen Informatics"/>
            <person name="Doyle S."/>
        </authorList>
    </citation>
    <scope>NUCLEOTIDE SEQUENCE [LARGE SCALE GENOMIC DNA]</scope>
    <source>
        <strain evidence="3 4">NCTC13316</strain>
    </source>
</reference>
<dbReference type="NCBIfam" id="TIGR02097">
    <property type="entry name" value="yccV"/>
    <property type="match status" value="1"/>
</dbReference>
<dbReference type="Proteomes" id="UP000254794">
    <property type="component" value="Unassembled WGS sequence"/>
</dbReference>
<gene>
    <name evidence="3" type="primary">hspQ</name>
    <name evidence="3" type="ORF">NCTC13316_00066</name>
</gene>
<keyword evidence="3" id="KW-0238">DNA-binding</keyword>
<dbReference type="RefSeq" id="WP_115329478.1">
    <property type="nucleotide sequence ID" value="NZ_CAAAHP010000003.1"/>
</dbReference>
<evidence type="ECO:0000313" key="3">
    <source>
        <dbReference type="EMBL" id="STX50001.1"/>
    </source>
</evidence>
<dbReference type="Gene3D" id="2.30.30.390">
    <property type="entry name" value="Hemimethylated DNA-binding domain"/>
    <property type="match status" value="1"/>
</dbReference>
<sequence>MQKVAKFNIGDCVVHQQHGYRAVVIDIDPLFQASGRPNPQATKRDFATRNAWYRLLVDNSSQTTYVEECHLKSDLFEHEIDNPKISSYLKIQQGRYYSTVSRH</sequence>
<dbReference type="InterPro" id="IPR036623">
    <property type="entry name" value="Hemimethylated_DNA-bd_sf"/>
</dbReference>
<dbReference type="InterPro" id="IPR011722">
    <property type="entry name" value="Hemimethylated_DNA-bd_dom"/>
</dbReference>
<evidence type="ECO:0000256" key="1">
    <source>
        <dbReference type="NCBIfam" id="TIGR02097"/>
    </source>
</evidence>
<evidence type="ECO:0000313" key="4">
    <source>
        <dbReference type="Proteomes" id="UP000254794"/>
    </source>
</evidence>
<dbReference type="EMBL" id="UGOD01000001">
    <property type="protein sequence ID" value="STX50001.1"/>
    <property type="molecule type" value="Genomic_DNA"/>
</dbReference>
<dbReference type="GO" id="GO:0003677">
    <property type="term" value="F:DNA binding"/>
    <property type="evidence" value="ECO:0007669"/>
    <property type="project" value="UniProtKB-UniRule"/>
</dbReference>
<organism evidence="3 4">
    <name type="scientific">Legionella busanensis</name>
    <dbReference type="NCBI Taxonomy" id="190655"/>
    <lineage>
        <taxon>Bacteria</taxon>
        <taxon>Pseudomonadati</taxon>
        <taxon>Pseudomonadota</taxon>
        <taxon>Gammaproteobacteria</taxon>
        <taxon>Legionellales</taxon>
        <taxon>Legionellaceae</taxon>
        <taxon>Legionella</taxon>
    </lineage>
</organism>
<dbReference type="SUPFAM" id="SSF141255">
    <property type="entry name" value="YccV-like"/>
    <property type="match status" value="1"/>
</dbReference>
<dbReference type="SMART" id="SM00992">
    <property type="entry name" value="YccV-like"/>
    <property type="match status" value="1"/>
</dbReference>
<dbReference type="OrthoDB" id="9806050at2"/>
<keyword evidence="4" id="KW-1185">Reference proteome</keyword>
<evidence type="ECO:0000259" key="2">
    <source>
        <dbReference type="SMART" id="SM00992"/>
    </source>
</evidence>
<proteinExistence type="predicted"/>
<protein>
    <recommendedName>
        <fullName evidence="1">Heat shock protein HspQ</fullName>
    </recommendedName>
</protein>
<dbReference type="AlphaFoldDB" id="A0A378JGQ3"/>
<accession>A0A378JGQ3</accession>
<feature type="domain" description="Hemimethylated DNA-binding" evidence="2">
    <location>
        <begin position="4"/>
        <end position="99"/>
    </location>
</feature>